<feature type="compositionally biased region" description="Basic and acidic residues" evidence="1">
    <location>
        <begin position="37"/>
        <end position="49"/>
    </location>
</feature>
<accession>A0A815TWA2</accession>
<evidence type="ECO:0000313" key="2">
    <source>
        <dbReference type="EMBL" id="CAF1508375.1"/>
    </source>
</evidence>
<protein>
    <submittedName>
        <fullName evidence="2">Uncharacterized protein</fullName>
    </submittedName>
</protein>
<organism evidence="2 3">
    <name type="scientific">Adineta ricciae</name>
    <name type="common">Rotifer</name>
    <dbReference type="NCBI Taxonomy" id="249248"/>
    <lineage>
        <taxon>Eukaryota</taxon>
        <taxon>Metazoa</taxon>
        <taxon>Spiralia</taxon>
        <taxon>Gnathifera</taxon>
        <taxon>Rotifera</taxon>
        <taxon>Eurotatoria</taxon>
        <taxon>Bdelloidea</taxon>
        <taxon>Adinetida</taxon>
        <taxon>Adinetidae</taxon>
        <taxon>Adineta</taxon>
    </lineage>
</organism>
<feature type="compositionally biased region" description="Polar residues" evidence="1">
    <location>
        <begin position="50"/>
        <end position="72"/>
    </location>
</feature>
<comment type="caution">
    <text evidence="2">The sequence shown here is derived from an EMBL/GenBank/DDBJ whole genome shotgun (WGS) entry which is preliminary data.</text>
</comment>
<proteinExistence type="predicted"/>
<feature type="compositionally biased region" description="Basic and acidic residues" evidence="1">
    <location>
        <begin position="73"/>
        <end position="83"/>
    </location>
</feature>
<sequence>MHVKLVRRSKRKPSHWASKVTSSNGNRKSQKHLFSKSNKESSYTEEHQSNYETLAKNNLNSERQTVSTGSKISSEKKTNQHKD</sequence>
<name>A0A815TWA2_ADIRI</name>
<dbReference type="AlphaFoldDB" id="A0A815TWA2"/>
<dbReference type="EMBL" id="CAJNOJ010000677">
    <property type="protein sequence ID" value="CAF1508375.1"/>
    <property type="molecule type" value="Genomic_DNA"/>
</dbReference>
<reference evidence="2" key="1">
    <citation type="submission" date="2021-02" db="EMBL/GenBank/DDBJ databases">
        <authorList>
            <person name="Nowell W R."/>
        </authorList>
    </citation>
    <scope>NUCLEOTIDE SEQUENCE</scope>
</reference>
<feature type="region of interest" description="Disordered" evidence="1">
    <location>
        <begin position="1"/>
        <end position="83"/>
    </location>
</feature>
<feature type="compositionally biased region" description="Basic residues" evidence="1">
    <location>
        <begin position="1"/>
        <end position="14"/>
    </location>
</feature>
<evidence type="ECO:0000256" key="1">
    <source>
        <dbReference type="SAM" id="MobiDB-lite"/>
    </source>
</evidence>
<dbReference type="Proteomes" id="UP000663852">
    <property type="component" value="Unassembled WGS sequence"/>
</dbReference>
<gene>
    <name evidence="2" type="ORF">EDS130_LOCUS43080</name>
</gene>
<evidence type="ECO:0000313" key="3">
    <source>
        <dbReference type="Proteomes" id="UP000663852"/>
    </source>
</evidence>